<sequence>MTFAVMTFAVMTFAVMTLLLLLHCYQARAIFYRWIESCMFKKTNLIYEIIKFFKFIINNYNKSMALLMYQVYQQLY</sequence>
<dbReference type="EMBL" id="MUYT01000008">
    <property type="protein sequence ID" value="OOS20325.1"/>
    <property type="molecule type" value="Genomic_DNA"/>
</dbReference>
<name>A0A1T0CDA5_9GAMM</name>
<reference evidence="1 2" key="1">
    <citation type="submission" date="2017-02" db="EMBL/GenBank/DDBJ databases">
        <title>Draft genome sequence of Moraxella lincolnii CCUG 9405T type strain.</title>
        <authorList>
            <person name="Salva-Serra F."/>
            <person name="Engstrom-Jakobsson H."/>
            <person name="Thorell K."/>
            <person name="Jaen-Luchoro D."/>
            <person name="Gonzales-Siles L."/>
            <person name="Karlsson R."/>
            <person name="Yazdan S."/>
            <person name="Boulund F."/>
            <person name="Johnning A."/>
            <person name="Engstrand L."/>
            <person name="Kristiansson E."/>
            <person name="Moore E."/>
        </authorList>
    </citation>
    <scope>NUCLEOTIDE SEQUENCE [LARGE SCALE GENOMIC DNA]</scope>
    <source>
        <strain evidence="1 2">CCUG 9405</strain>
    </source>
</reference>
<dbReference type="Proteomes" id="UP000191094">
    <property type="component" value="Unassembled WGS sequence"/>
</dbReference>
<evidence type="ECO:0000313" key="1">
    <source>
        <dbReference type="EMBL" id="OOS20325.1"/>
    </source>
</evidence>
<protein>
    <submittedName>
        <fullName evidence="1">Uncharacterized protein</fullName>
    </submittedName>
</protein>
<comment type="caution">
    <text evidence="1">The sequence shown here is derived from an EMBL/GenBank/DDBJ whole genome shotgun (WGS) entry which is preliminary data.</text>
</comment>
<organism evidence="1 2">
    <name type="scientific">Lwoffella lincolnii</name>
    <dbReference type="NCBI Taxonomy" id="90241"/>
    <lineage>
        <taxon>Bacteria</taxon>
        <taxon>Pseudomonadati</taxon>
        <taxon>Pseudomonadota</taxon>
        <taxon>Gammaproteobacteria</taxon>
        <taxon>Moraxellales</taxon>
        <taxon>Moraxellaceae</taxon>
        <taxon>Lwoffella</taxon>
    </lineage>
</organism>
<evidence type="ECO:0000313" key="2">
    <source>
        <dbReference type="Proteomes" id="UP000191094"/>
    </source>
</evidence>
<proteinExistence type="predicted"/>
<accession>A0A1T0CDA5</accession>
<dbReference type="STRING" id="90241.B0682_06750"/>
<gene>
    <name evidence="1" type="ORF">B0682_06750</name>
</gene>
<keyword evidence="2" id="KW-1185">Reference proteome</keyword>
<dbReference type="AlphaFoldDB" id="A0A1T0CDA5"/>